<protein>
    <submittedName>
        <fullName evidence="3">Ca2+-binding protein, RTX toxin-related</fullName>
    </submittedName>
</protein>
<dbReference type="PANTHER" id="PTHR38340">
    <property type="entry name" value="S-LAYER PROTEIN"/>
    <property type="match status" value="1"/>
</dbReference>
<dbReference type="GO" id="GO:0005509">
    <property type="term" value="F:calcium ion binding"/>
    <property type="evidence" value="ECO:0007669"/>
    <property type="project" value="InterPro"/>
</dbReference>
<dbReference type="Pfam" id="PF00353">
    <property type="entry name" value="HemolysinCabind"/>
    <property type="match status" value="2"/>
</dbReference>
<dbReference type="PANTHER" id="PTHR38340:SF1">
    <property type="entry name" value="S-LAYER PROTEIN"/>
    <property type="match status" value="1"/>
</dbReference>
<evidence type="ECO:0000313" key="3">
    <source>
        <dbReference type="EMBL" id="AUB39846.1"/>
    </source>
</evidence>
<keyword evidence="2" id="KW-0964">Secreted</keyword>
<dbReference type="InterPro" id="IPR018511">
    <property type="entry name" value="Hemolysin-typ_Ca-bd_CS"/>
</dbReference>
<name>A0A2K8SWN3_9NOSO</name>
<dbReference type="PROSITE" id="PS00330">
    <property type="entry name" value="HEMOLYSIN_CALCIUM"/>
    <property type="match status" value="3"/>
</dbReference>
<dbReference type="InterPro" id="IPR011049">
    <property type="entry name" value="Serralysin-like_metalloprot_C"/>
</dbReference>
<evidence type="ECO:0000256" key="2">
    <source>
        <dbReference type="ARBA" id="ARBA00022525"/>
    </source>
</evidence>
<gene>
    <name evidence="3" type="ORF">COO91_05843</name>
</gene>
<dbReference type="PRINTS" id="PR00313">
    <property type="entry name" value="CABNDNGRPT"/>
</dbReference>
<sequence length="202" mass="20700">MADITVTPLNNILNGTPDNDLILALNGDDVIIASAGNDIINGGDGQDTVDYSQSGDITVLPTGTVQKSGGAKDQLIRIKKIIGSANAIDTIDASGTDVQLIADLSAEQVNISNIPDFGSLNFRVVNFENVIGGNGNDPLTGNAGVNTRNGGWGDDNLDGRNGNDILMGGLGKDILTGGGGSDIFRYNTALEGDGIINDLNAS</sequence>
<dbReference type="GO" id="GO:0005576">
    <property type="term" value="C:extracellular region"/>
    <property type="evidence" value="ECO:0007669"/>
    <property type="project" value="UniProtKB-SubCell"/>
</dbReference>
<dbReference type="KEGG" id="nfl:COO91_05843"/>
<dbReference type="Proteomes" id="UP000232003">
    <property type="component" value="Chromosome"/>
</dbReference>
<organism evidence="3 4">
    <name type="scientific">Nostoc flagelliforme CCNUN1</name>
    <dbReference type="NCBI Taxonomy" id="2038116"/>
    <lineage>
        <taxon>Bacteria</taxon>
        <taxon>Bacillati</taxon>
        <taxon>Cyanobacteriota</taxon>
        <taxon>Cyanophyceae</taxon>
        <taxon>Nostocales</taxon>
        <taxon>Nostocaceae</taxon>
        <taxon>Nostoc</taxon>
    </lineage>
</organism>
<keyword evidence="4" id="KW-1185">Reference proteome</keyword>
<accession>A0A2K8SWN3</accession>
<dbReference type="SUPFAM" id="SSF51120">
    <property type="entry name" value="beta-Roll"/>
    <property type="match status" value="2"/>
</dbReference>
<dbReference type="EMBL" id="CP024785">
    <property type="protein sequence ID" value="AUB39846.1"/>
    <property type="molecule type" value="Genomic_DNA"/>
</dbReference>
<evidence type="ECO:0000256" key="1">
    <source>
        <dbReference type="ARBA" id="ARBA00004613"/>
    </source>
</evidence>
<dbReference type="AlphaFoldDB" id="A0A2K8SWN3"/>
<dbReference type="Gene3D" id="2.150.10.10">
    <property type="entry name" value="Serralysin-like metalloprotease, C-terminal"/>
    <property type="match status" value="2"/>
</dbReference>
<dbReference type="InterPro" id="IPR050557">
    <property type="entry name" value="RTX_toxin/Mannuronan_C5-epim"/>
</dbReference>
<dbReference type="RefSeq" id="WP_157816607.1">
    <property type="nucleotide sequence ID" value="NZ_CAWNNC010000001.1"/>
</dbReference>
<evidence type="ECO:0000313" key="4">
    <source>
        <dbReference type="Proteomes" id="UP000232003"/>
    </source>
</evidence>
<dbReference type="InterPro" id="IPR001343">
    <property type="entry name" value="Hemolysn_Ca-bd"/>
</dbReference>
<reference evidence="3 4" key="1">
    <citation type="submission" date="2017-11" db="EMBL/GenBank/DDBJ databases">
        <title>Complete genome of a free-living desiccation-tolerant cyanobacterium and its photosynthetic adaptation to extreme terrestrial habitat.</title>
        <authorList>
            <person name="Shang J."/>
        </authorList>
    </citation>
    <scope>NUCLEOTIDE SEQUENCE [LARGE SCALE GENOMIC DNA]</scope>
    <source>
        <strain evidence="3 4">CCNUN1</strain>
    </source>
</reference>
<comment type="subcellular location">
    <subcellularLocation>
        <location evidence="1">Secreted</location>
    </subcellularLocation>
</comment>
<dbReference type="OrthoDB" id="508818at2"/>
<proteinExistence type="predicted"/>